<feature type="domain" description="Ig-like" evidence="3">
    <location>
        <begin position="42"/>
        <end position="145"/>
    </location>
</feature>
<keyword evidence="1" id="KW-0472">Membrane</keyword>
<feature type="signal peptide" evidence="2">
    <location>
        <begin position="1"/>
        <end position="23"/>
    </location>
</feature>
<evidence type="ECO:0000259" key="3">
    <source>
        <dbReference type="PROSITE" id="PS50835"/>
    </source>
</evidence>
<dbReference type="Proteomes" id="UP000011014">
    <property type="component" value="Unassembled WGS sequence"/>
</dbReference>
<feature type="transmembrane region" description="Helical" evidence="1">
    <location>
        <begin position="176"/>
        <end position="196"/>
    </location>
</feature>
<keyword evidence="1" id="KW-1133">Transmembrane helix</keyword>
<keyword evidence="1" id="KW-0812">Transmembrane</keyword>
<dbReference type="EMBL" id="FN654383">
    <property type="protein sequence ID" value="CBY32959.1"/>
    <property type="molecule type" value="Genomic_DNA"/>
</dbReference>
<accession>E4YBM2</accession>
<evidence type="ECO:0000313" key="4">
    <source>
        <dbReference type="EMBL" id="CBY32959.1"/>
    </source>
</evidence>
<proteinExistence type="predicted"/>
<feature type="chain" id="PRO_5003193753" description="Ig-like domain-containing protein" evidence="2">
    <location>
        <begin position="24"/>
        <end position="201"/>
    </location>
</feature>
<evidence type="ECO:0000256" key="2">
    <source>
        <dbReference type="SAM" id="SignalP"/>
    </source>
</evidence>
<dbReference type="PROSITE" id="PS50835">
    <property type="entry name" value="IG_LIKE"/>
    <property type="match status" value="1"/>
</dbReference>
<evidence type="ECO:0000256" key="1">
    <source>
        <dbReference type="SAM" id="Phobius"/>
    </source>
</evidence>
<dbReference type="InterPro" id="IPR007110">
    <property type="entry name" value="Ig-like_dom"/>
</dbReference>
<gene>
    <name evidence="4" type="ORF">GSOID_T00020823001</name>
</gene>
<organism evidence="4">
    <name type="scientific">Oikopleura dioica</name>
    <name type="common">Tunicate</name>
    <dbReference type="NCBI Taxonomy" id="34765"/>
    <lineage>
        <taxon>Eukaryota</taxon>
        <taxon>Metazoa</taxon>
        <taxon>Chordata</taxon>
        <taxon>Tunicata</taxon>
        <taxon>Appendicularia</taxon>
        <taxon>Copelata</taxon>
        <taxon>Oikopleuridae</taxon>
        <taxon>Oikopleura</taxon>
    </lineage>
</organism>
<name>E4YBM2_OIKDI</name>
<protein>
    <recommendedName>
        <fullName evidence="3">Ig-like domain-containing protein</fullName>
    </recommendedName>
</protein>
<reference evidence="4" key="1">
    <citation type="journal article" date="2010" name="Science">
        <title>Plasticity of animal genome architecture unmasked by rapid evolution of a pelagic tunicate.</title>
        <authorList>
            <person name="Denoeud F."/>
            <person name="Henriet S."/>
            <person name="Mungpakdee S."/>
            <person name="Aury J.M."/>
            <person name="Da Silva C."/>
            <person name="Brinkmann H."/>
            <person name="Mikhaleva J."/>
            <person name="Olsen L.C."/>
            <person name="Jubin C."/>
            <person name="Canestro C."/>
            <person name="Bouquet J.M."/>
            <person name="Danks G."/>
            <person name="Poulain J."/>
            <person name="Campsteijn C."/>
            <person name="Adamski M."/>
            <person name="Cross I."/>
            <person name="Yadetie F."/>
            <person name="Muffato M."/>
            <person name="Louis A."/>
            <person name="Butcher S."/>
            <person name="Tsagkogeorga G."/>
            <person name="Konrad A."/>
            <person name="Singh S."/>
            <person name="Jensen M.F."/>
            <person name="Cong E.H."/>
            <person name="Eikeseth-Otteraa H."/>
            <person name="Noel B."/>
            <person name="Anthouard V."/>
            <person name="Porcel B.M."/>
            <person name="Kachouri-Lafond R."/>
            <person name="Nishino A."/>
            <person name="Ugolini M."/>
            <person name="Chourrout P."/>
            <person name="Nishida H."/>
            <person name="Aasland R."/>
            <person name="Huzurbazar S."/>
            <person name="Westhof E."/>
            <person name="Delsuc F."/>
            <person name="Lehrach H."/>
            <person name="Reinhardt R."/>
            <person name="Weissenbach J."/>
            <person name="Roy S.W."/>
            <person name="Artiguenave F."/>
            <person name="Postlethwait J.H."/>
            <person name="Manak J.R."/>
            <person name="Thompson E.M."/>
            <person name="Jaillon O."/>
            <person name="Du Pasquier L."/>
            <person name="Boudinot P."/>
            <person name="Liberles D.A."/>
            <person name="Volff J.N."/>
            <person name="Philippe H."/>
            <person name="Lenhard B."/>
            <person name="Roest Crollius H."/>
            <person name="Wincker P."/>
            <person name="Chourrout D."/>
        </authorList>
    </citation>
    <scope>NUCLEOTIDE SEQUENCE [LARGE SCALE GENOMIC DNA]</scope>
</reference>
<dbReference type="AlphaFoldDB" id="E4YBM2"/>
<sequence length="201" mass="22638">MNTKKATCSILTLAAVLSGATVAKSISGIEGPEPRNQVKYFGEEIILSCTSYFDKKLSKWPPKITWLRKKVSSSEFNLARVSQLDENWFVIPLNKSRTDPHSPKERILHFDRVKYISKIIFPLSTRVEDGDYACIVDEEDEKDLRKTKIFATATVSVISPQKESSQSSIVPEQSQMLGPFIILALSLVVLISAIFLKFRLN</sequence>
<keyword evidence="2" id="KW-0732">Signal</keyword>